<dbReference type="OrthoDB" id="371463at2759"/>
<dbReference type="InterPro" id="IPR010031">
    <property type="entry name" value="FAD_lactone_oxidase-like"/>
</dbReference>
<comment type="caution">
    <text evidence="4">The sequence shown here is derived from an EMBL/GenBank/DDBJ whole genome shotgun (WGS) entry which is preliminary data.</text>
</comment>
<feature type="domain" description="FAD-binding PCMH-type" evidence="3">
    <location>
        <begin position="46"/>
        <end position="231"/>
    </location>
</feature>
<keyword evidence="2" id="KW-1133">Transmembrane helix</keyword>
<dbReference type="Gene3D" id="3.30.70.2520">
    <property type="match status" value="1"/>
</dbReference>
<protein>
    <submittedName>
        <fullName evidence="4">L-gulonolactone oxidase</fullName>
    </submittedName>
</protein>
<organism evidence="4 5">
    <name type="scientific">Holothuria leucospilota</name>
    <name type="common">Black long sea cucumber</name>
    <name type="synonym">Mertensiothuria leucospilota</name>
    <dbReference type="NCBI Taxonomy" id="206669"/>
    <lineage>
        <taxon>Eukaryota</taxon>
        <taxon>Metazoa</taxon>
        <taxon>Echinodermata</taxon>
        <taxon>Eleutherozoa</taxon>
        <taxon>Echinozoa</taxon>
        <taxon>Holothuroidea</taxon>
        <taxon>Aspidochirotacea</taxon>
        <taxon>Aspidochirotida</taxon>
        <taxon>Holothuriidae</taxon>
        <taxon>Holothuria</taxon>
    </lineage>
</organism>
<keyword evidence="2" id="KW-0472">Membrane</keyword>
<dbReference type="PANTHER" id="PTHR43762:SF1">
    <property type="entry name" value="D-ARABINONO-1,4-LACTONE OXIDASE"/>
    <property type="match status" value="1"/>
</dbReference>
<dbReference type="GO" id="GO:0071949">
    <property type="term" value="F:FAD binding"/>
    <property type="evidence" value="ECO:0007669"/>
    <property type="project" value="InterPro"/>
</dbReference>
<evidence type="ECO:0000259" key="3">
    <source>
        <dbReference type="PROSITE" id="PS51387"/>
    </source>
</evidence>
<dbReference type="Proteomes" id="UP001152320">
    <property type="component" value="Chromosome 19"/>
</dbReference>
<keyword evidence="2" id="KW-0812">Transmembrane</keyword>
<evidence type="ECO:0000313" key="5">
    <source>
        <dbReference type="Proteomes" id="UP001152320"/>
    </source>
</evidence>
<dbReference type="Gene3D" id="3.30.465.10">
    <property type="match status" value="1"/>
</dbReference>
<proteinExistence type="predicted"/>
<dbReference type="InterPro" id="IPR006094">
    <property type="entry name" value="Oxid_FAD_bind_N"/>
</dbReference>
<feature type="transmembrane region" description="Helical" evidence="2">
    <location>
        <begin position="207"/>
        <end position="226"/>
    </location>
</feature>
<dbReference type="PROSITE" id="PS51387">
    <property type="entry name" value="FAD_PCMH"/>
    <property type="match status" value="1"/>
</dbReference>
<gene>
    <name evidence="4" type="ORF">HOLleu_36916</name>
</gene>
<dbReference type="InterPro" id="IPR016169">
    <property type="entry name" value="FAD-bd_PCMH_sub2"/>
</dbReference>
<keyword evidence="1" id="KW-0560">Oxidoreductase</keyword>
<dbReference type="AlphaFoldDB" id="A0A9Q0YKQ9"/>
<dbReference type="PANTHER" id="PTHR43762">
    <property type="entry name" value="L-GULONOLACTONE OXIDASE"/>
    <property type="match status" value="1"/>
</dbReference>
<reference evidence="4" key="1">
    <citation type="submission" date="2021-10" db="EMBL/GenBank/DDBJ databases">
        <title>Tropical sea cucumber genome reveals ecological adaptation and Cuvierian tubules defense mechanism.</title>
        <authorList>
            <person name="Chen T."/>
        </authorList>
    </citation>
    <scope>NUCLEOTIDE SEQUENCE</scope>
    <source>
        <strain evidence="4">Nanhai2018</strain>
        <tissue evidence="4">Muscle</tissue>
    </source>
</reference>
<sequence>MDKSEEMVDVIPSTSNDKGLEELRYFLSVLAQDKKPDASERFGVFYTERTPSRPPDVVNNEGDIITLVKMALSKNKVIRAEGSGHSCCEEIAADGDIVLRLSGELRSFTVLSESCSTKTVKVGGGCYIGVNPLDDTSTEENSLMYQLNEINCALPIVGGITHQTVAGFMSTGSAGGSLQHGFEDVIREIHFINGLGKRMIARKGTDLFNAVGVSLGLFGIITYVVLEVPSPSFKVAGREVRRDMKELEIDGKHVKDILESNEYAHLLWFPQMHARFAIEWTAHKSQEAKIEPYNNILSNWQTARGVASVLTVSQWFLRHFPLDITYQVIGFLLRLITKDTDSTFNDVWSNALPSEDKVPVDSIMKTQFTEMWFPMDQTNNVMNILDLLFKDQQVAGNYATEIYGAKKSAFWLSPSYDRDVVRIDPFWFVHQEGDPKKFFAHFWEYLLPVEGIRFHWGKFLPEVGKNYRGTKFDLKFLEESYPKMKDWLTERERMDPNQVFVTKYWRKVFDIKNKT</sequence>
<dbReference type="GO" id="GO:0003885">
    <property type="term" value="F:D-arabinono-1,4-lactone oxidase activity"/>
    <property type="evidence" value="ECO:0007669"/>
    <property type="project" value="InterPro"/>
</dbReference>
<dbReference type="InterPro" id="IPR016166">
    <property type="entry name" value="FAD-bd_PCMH"/>
</dbReference>
<evidence type="ECO:0000256" key="1">
    <source>
        <dbReference type="ARBA" id="ARBA00023002"/>
    </source>
</evidence>
<dbReference type="GO" id="GO:0016020">
    <property type="term" value="C:membrane"/>
    <property type="evidence" value="ECO:0007669"/>
    <property type="project" value="InterPro"/>
</dbReference>
<dbReference type="Pfam" id="PF04030">
    <property type="entry name" value="ALO"/>
    <property type="match status" value="1"/>
</dbReference>
<name>A0A9Q0YKQ9_HOLLE</name>
<dbReference type="InterPro" id="IPR007173">
    <property type="entry name" value="ALO_C"/>
</dbReference>
<accession>A0A9Q0YKQ9</accession>
<evidence type="ECO:0000313" key="4">
    <source>
        <dbReference type="EMBL" id="KAJ8024238.1"/>
    </source>
</evidence>
<evidence type="ECO:0000256" key="2">
    <source>
        <dbReference type="SAM" id="Phobius"/>
    </source>
</evidence>
<dbReference type="Pfam" id="PF01565">
    <property type="entry name" value="FAD_binding_4"/>
    <property type="match status" value="1"/>
</dbReference>
<dbReference type="InterPro" id="IPR036318">
    <property type="entry name" value="FAD-bd_PCMH-like_sf"/>
</dbReference>
<dbReference type="SUPFAM" id="SSF56176">
    <property type="entry name" value="FAD-binding/transporter-associated domain-like"/>
    <property type="match status" value="1"/>
</dbReference>
<keyword evidence="5" id="KW-1185">Reference proteome</keyword>
<dbReference type="EMBL" id="JAIZAY010000019">
    <property type="protein sequence ID" value="KAJ8024238.1"/>
    <property type="molecule type" value="Genomic_DNA"/>
</dbReference>